<protein>
    <submittedName>
        <fullName evidence="2">Uncharacterized protein</fullName>
    </submittedName>
</protein>
<feature type="region of interest" description="Disordered" evidence="1">
    <location>
        <begin position="32"/>
        <end position="51"/>
    </location>
</feature>
<evidence type="ECO:0000313" key="2">
    <source>
        <dbReference type="EMBL" id="GGG64839.1"/>
    </source>
</evidence>
<evidence type="ECO:0000256" key="1">
    <source>
        <dbReference type="SAM" id="MobiDB-lite"/>
    </source>
</evidence>
<sequence length="51" mass="5699">MYIWVKYADDIQGNGMGDASNGKRYIGLAENKTSSNDSVNPNDYVWSPVKE</sequence>
<comment type="caution">
    <text evidence="2">The sequence shown here is derived from an EMBL/GenBank/DDBJ whole genome shotgun (WGS) entry which is preliminary data.</text>
</comment>
<keyword evidence="3" id="KW-1185">Reference proteome</keyword>
<organism evidence="2 3">
    <name type="scientific">Virgibacillus oceani</name>
    <dbReference type="NCBI Taxonomy" id="1479511"/>
    <lineage>
        <taxon>Bacteria</taxon>
        <taxon>Bacillati</taxon>
        <taxon>Bacillota</taxon>
        <taxon>Bacilli</taxon>
        <taxon>Bacillales</taxon>
        <taxon>Bacillaceae</taxon>
        <taxon>Virgibacillus</taxon>
    </lineage>
</organism>
<dbReference type="EMBL" id="BMFR01000001">
    <property type="protein sequence ID" value="GGG64839.1"/>
    <property type="molecule type" value="Genomic_DNA"/>
</dbReference>
<evidence type="ECO:0000313" key="3">
    <source>
        <dbReference type="Proteomes" id="UP000622860"/>
    </source>
</evidence>
<feature type="compositionally biased region" description="Polar residues" evidence="1">
    <location>
        <begin position="32"/>
        <end position="41"/>
    </location>
</feature>
<reference evidence="2" key="2">
    <citation type="submission" date="2020-09" db="EMBL/GenBank/DDBJ databases">
        <authorList>
            <person name="Sun Q."/>
            <person name="Zhou Y."/>
        </authorList>
    </citation>
    <scope>NUCLEOTIDE SEQUENCE</scope>
    <source>
        <strain evidence="2">CGMCC 1.12754</strain>
    </source>
</reference>
<dbReference type="AlphaFoldDB" id="A0A917H1V6"/>
<gene>
    <name evidence="2" type="ORF">GCM10011398_05590</name>
</gene>
<accession>A0A917H1V6</accession>
<dbReference type="Proteomes" id="UP000622860">
    <property type="component" value="Unassembled WGS sequence"/>
</dbReference>
<proteinExistence type="predicted"/>
<reference evidence="2" key="1">
    <citation type="journal article" date="2014" name="Int. J. Syst. Evol. Microbiol.">
        <title>Complete genome sequence of Corynebacterium casei LMG S-19264T (=DSM 44701T), isolated from a smear-ripened cheese.</title>
        <authorList>
            <consortium name="US DOE Joint Genome Institute (JGI-PGF)"/>
            <person name="Walter F."/>
            <person name="Albersmeier A."/>
            <person name="Kalinowski J."/>
            <person name="Ruckert C."/>
        </authorList>
    </citation>
    <scope>NUCLEOTIDE SEQUENCE</scope>
    <source>
        <strain evidence="2">CGMCC 1.12754</strain>
    </source>
</reference>
<dbReference type="RefSeq" id="WP_188453807.1">
    <property type="nucleotide sequence ID" value="NZ_BMFR01000001.1"/>
</dbReference>
<name>A0A917H1V6_9BACI</name>